<name>A0A1D8TTV2_9CYAN</name>
<organism evidence="1 2">
    <name type="scientific">Moorena producens PAL-8-15-08-1</name>
    <dbReference type="NCBI Taxonomy" id="1458985"/>
    <lineage>
        <taxon>Bacteria</taxon>
        <taxon>Bacillati</taxon>
        <taxon>Cyanobacteriota</taxon>
        <taxon>Cyanophyceae</taxon>
        <taxon>Coleofasciculales</taxon>
        <taxon>Coleofasciculaceae</taxon>
        <taxon>Moorena</taxon>
    </lineage>
</organism>
<dbReference type="Proteomes" id="UP000177870">
    <property type="component" value="Chromosome"/>
</dbReference>
<dbReference type="AlphaFoldDB" id="A0A1D8TTV2"/>
<protein>
    <submittedName>
        <fullName evidence="1">Uncharacterized protein</fullName>
    </submittedName>
</protein>
<gene>
    <name evidence="1" type="ORF">BJP34_16885</name>
</gene>
<evidence type="ECO:0000313" key="2">
    <source>
        <dbReference type="Proteomes" id="UP000177870"/>
    </source>
</evidence>
<proteinExistence type="predicted"/>
<dbReference type="EMBL" id="CP017599">
    <property type="protein sequence ID" value="AOX00896.1"/>
    <property type="molecule type" value="Genomic_DNA"/>
</dbReference>
<reference evidence="2" key="1">
    <citation type="submission" date="2016-10" db="EMBL/GenBank/DDBJ databases">
        <title>Comparative genomics uncovers the prolific and rare metabolic potential of the cyanobacterial genus Moorea.</title>
        <authorList>
            <person name="Leao T."/>
            <person name="Castelao G."/>
            <person name="Korobeynikov A."/>
            <person name="Monroe E.A."/>
            <person name="Podell S."/>
            <person name="Glukhov E."/>
            <person name="Allen E."/>
            <person name="Gerwick W.H."/>
            <person name="Gerwick L."/>
        </authorList>
    </citation>
    <scope>NUCLEOTIDE SEQUENCE [LARGE SCALE GENOMIC DNA]</scope>
    <source>
        <strain evidence="2">PAL-8-15-08-1</strain>
    </source>
</reference>
<dbReference type="KEGG" id="mpro:BJP34_16885"/>
<evidence type="ECO:0000313" key="1">
    <source>
        <dbReference type="EMBL" id="AOX00896.1"/>
    </source>
</evidence>
<sequence length="70" mass="8324">MEMTNEIIDMGNRLKTSDPEIGNVIDRKMTDIMYLVKHKLHEQETIMKMFLQELQQRVSMSYVVQSSLFE</sequence>
<accession>A0A1D8TTV2</accession>